<dbReference type="GO" id="GO:0005829">
    <property type="term" value="C:cytosol"/>
    <property type="evidence" value="ECO:0007669"/>
    <property type="project" value="TreeGrafter"/>
</dbReference>
<feature type="binding site" evidence="12">
    <location>
        <begin position="146"/>
        <end position="149"/>
    </location>
    <ligand>
        <name>substrate</name>
    </ligand>
</feature>
<reference evidence="15" key="1">
    <citation type="submission" date="2016-05" db="EMBL/GenBank/DDBJ databases">
        <title>Comparative genomics of biotechnologically important yeasts.</title>
        <authorList>
            <consortium name="DOE Joint Genome Institute"/>
            <person name="Riley R."/>
            <person name="Haridas S."/>
            <person name="Wolfe K.H."/>
            <person name="Lopes M.R."/>
            <person name="Hittinger C.T."/>
            <person name="Goker M."/>
            <person name="Salamov A."/>
            <person name="Wisecaver J."/>
            <person name="Long T.M."/>
            <person name="Aerts A.L."/>
            <person name="Barry K."/>
            <person name="Choi C."/>
            <person name="Clum A."/>
            <person name="Coughlan A.Y."/>
            <person name="Deshpande S."/>
            <person name="Douglass A.P."/>
            <person name="Hanson S.J."/>
            <person name="Klenk H.-P."/>
            <person name="Labutti K."/>
            <person name="Lapidus A."/>
            <person name="Lindquist E."/>
            <person name="Lipzen A."/>
            <person name="Meier-Kolthoff J.P."/>
            <person name="Ohm R.A."/>
            <person name="Otillar R.P."/>
            <person name="Pangilinan J."/>
            <person name="Peng Y."/>
            <person name="Rokas A."/>
            <person name="Rosa C.A."/>
            <person name="Scheuner C."/>
            <person name="Sibirny A.A."/>
            <person name="Slot J.C."/>
            <person name="Stielow J.B."/>
            <person name="Sun H."/>
            <person name="Kurtzman C.P."/>
            <person name="Blackwell M."/>
            <person name="Grigoriev I.V."/>
            <person name="Jeffries T.W."/>
        </authorList>
    </citation>
    <scope>NUCLEOTIDE SEQUENCE [LARGE SCALE GENOMIC DNA]</scope>
    <source>
        <strain evidence="15">DSM 1968</strain>
    </source>
</reference>
<keyword evidence="15" id="KW-1185">Reference proteome</keyword>
<evidence type="ECO:0000256" key="4">
    <source>
        <dbReference type="ARBA" id="ARBA00022684"/>
    </source>
</evidence>
<dbReference type="InterPro" id="IPR037013">
    <property type="entry name" value="GSH-S_sub-bd_sf"/>
</dbReference>
<dbReference type="Proteomes" id="UP000095038">
    <property type="component" value="Unassembled WGS sequence"/>
</dbReference>
<dbReference type="Gene3D" id="3.30.1490.80">
    <property type="match status" value="1"/>
</dbReference>
<dbReference type="OrthoDB" id="2020073at2759"/>
<evidence type="ECO:0000256" key="2">
    <source>
        <dbReference type="ARBA" id="ARBA00010385"/>
    </source>
</evidence>
<evidence type="ECO:0000256" key="12">
    <source>
        <dbReference type="PIRSR" id="PIRSR001558-3"/>
    </source>
</evidence>
<dbReference type="Gene3D" id="1.10.1080.10">
    <property type="entry name" value="Glutathione Synthetase, Chain A, domain 3"/>
    <property type="match status" value="1"/>
</dbReference>
<dbReference type="UniPathway" id="UPA00142">
    <property type="reaction ID" value="UER00210"/>
</dbReference>
<feature type="binding site" evidence="11">
    <location>
        <position position="142"/>
    </location>
    <ligand>
        <name>Mg(2+)</name>
        <dbReference type="ChEBI" id="CHEBI:18420"/>
    </ligand>
</feature>
<dbReference type="EMBL" id="KV454475">
    <property type="protein sequence ID" value="ODV63532.1"/>
    <property type="molecule type" value="Genomic_DNA"/>
</dbReference>
<organism evidence="14 15">
    <name type="scientific">Ascoidea rubescens DSM 1968</name>
    <dbReference type="NCBI Taxonomy" id="1344418"/>
    <lineage>
        <taxon>Eukaryota</taxon>
        <taxon>Fungi</taxon>
        <taxon>Dikarya</taxon>
        <taxon>Ascomycota</taxon>
        <taxon>Saccharomycotina</taxon>
        <taxon>Saccharomycetes</taxon>
        <taxon>Ascoideaceae</taxon>
        <taxon>Ascoidea</taxon>
    </lineage>
</organism>
<dbReference type="GO" id="GO:0000287">
    <property type="term" value="F:magnesium ion binding"/>
    <property type="evidence" value="ECO:0007669"/>
    <property type="project" value="UniProtKB-UniRule"/>
</dbReference>
<dbReference type="STRING" id="1344418.A0A1D2VPI6"/>
<keyword evidence="4 9" id="KW-0317">Glutathione biosynthesis</keyword>
<feature type="binding site" evidence="10">
    <location>
        <position position="142"/>
    </location>
    <ligand>
        <name>ATP</name>
        <dbReference type="ChEBI" id="CHEBI:30616"/>
    </ligand>
</feature>
<feature type="binding site" evidence="10">
    <location>
        <position position="227"/>
    </location>
    <ligand>
        <name>substrate</name>
    </ligand>
</feature>
<evidence type="ECO:0000256" key="11">
    <source>
        <dbReference type="PIRSR" id="PIRSR001558-2"/>
    </source>
</evidence>
<evidence type="ECO:0000256" key="3">
    <source>
        <dbReference type="ARBA" id="ARBA00022598"/>
    </source>
</evidence>
<feature type="binding site" evidence="10">
    <location>
        <position position="126"/>
    </location>
    <ligand>
        <name>substrate</name>
    </ligand>
</feature>
<dbReference type="NCBIfam" id="TIGR01986">
    <property type="entry name" value="glut_syn_euk"/>
    <property type="match status" value="1"/>
</dbReference>
<dbReference type="SUPFAM" id="SSF56059">
    <property type="entry name" value="Glutathione synthetase ATP-binding domain-like"/>
    <property type="match status" value="1"/>
</dbReference>
<feature type="binding site" evidence="10">
    <location>
        <begin position="386"/>
        <end position="395"/>
    </location>
    <ligand>
        <name>ATP</name>
        <dbReference type="ChEBI" id="CHEBI:30616"/>
    </ligand>
</feature>
<dbReference type="InterPro" id="IPR014049">
    <property type="entry name" value="Glutathione_synthase_N_euk"/>
</dbReference>
<dbReference type="Gene3D" id="3.30.1490.50">
    <property type="match status" value="1"/>
</dbReference>
<dbReference type="InterPro" id="IPR016185">
    <property type="entry name" value="PreATP-grasp_dom_sf"/>
</dbReference>
<dbReference type="Pfam" id="PF03917">
    <property type="entry name" value="GSH_synth_ATP"/>
    <property type="match status" value="1"/>
</dbReference>
<feature type="binding site" evidence="10">
    <location>
        <position position="317"/>
    </location>
    <ligand>
        <name>ATP</name>
        <dbReference type="ChEBI" id="CHEBI:30616"/>
    </ligand>
</feature>
<keyword evidence="8 9" id="KW-0460">Magnesium</keyword>
<dbReference type="GO" id="GO:0005524">
    <property type="term" value="F:ATP binding"/>
    <property type="evidence" value="ECO:0007669"/>
    <property type="project" value="UniProtKB-UniRule"/>
</dbReference>
<keyword evidence="3 9" id="KW-0436">Ligase</keyword>
<dbReference type="PIRSF" id="PIRSF001558">
    <property type="entry name" value="GSHase"/>
    <property type="match status" value="1"/>
</dbReference>
<dbReference type="InterPro" id="IPR005615">
    <property type="entry name" value="Glutathione_synthase"/>
</dbReference>
<evidence type="ECO:0000313" key="15">
    <source>
        <dbReference type="Proteomes" id="UP000095038"/>
    </source>
</evidence>
<feature type="binding site" evidence="12">
    <location>
        <begin position="278"/>
        <end position="281"/>
    </location>
    <ligand>
        <name>substrate</name>
    </ligand>
</feature>
<evidence type="ECO:0000256" key="9">
    <source>
        <dbReference type="PIRNR" id="PIRNR001558"/>
    </source>
</evidence>
<dbReference type="Gene3D" id="3.40.50.1760">
    <property type="entry name" value="Glutathione synthase, substrate-binding domain superfamily, eukaryotic"/>
    <property type="match status" value="1"/>
</dbReference>
<keyword evidence="7 9" id="KW-0067">ATP-binding</keyword>
<feature type="binding site" evidence="10">
    <location>
        <position position="472"/>
    </location>
    <ligand>
        <name>substrate</name>
    </ligand>
</feature>
<keyword evidence="5 9" id="KW-0479">Metal-binding</keyword>
<dbReference type="InParanoid" id="A0A1D2VPI6"/>
<name>A0A1D2VPI6_9ASCO</name>
<dbReference type="GO" id="GO:0004363">
    <property type="term" value="F:glutathione synthase activity"/>
    <property type="evidence" value="ECO:0007669"/>
    <property type="project" value="UniProtKB-UniRule"/>
</dbReference>
<comment type="cofactor">
    <cofactor evidence="9 11">
        <name>Mg(2+)</name>
        <dbReference type="ChEBI" id="CHEBI:18420"/>
    </cofactor>
    <text evidence="9 11">Binds 1 Mg(2+) ion per subunit.</text>
</comment>
<evidence type="ECO:0000259" key="13">
    <source>
        <dbReference type="Pfam" id="PF03199"/>
    </source>
</evidence>
<feature type="binding site" evidence="10">
    <location>
        <position position="397"/>
    </location>
    <ligand>
        <name>ATP</name>
        <dbReference type="ChEBI" id="CHEBI:30616"/>
    </ligand>
</feature>
<feature type="binding site" evidence="10">
    <location>
        <begin position="419"/>
        <end position="422"/>
    </location>
    <ligand>
        <name>ATP</name>
        <dbReference type="ChEBI" id="CHEBI:30616"/>
    </ligand>
</feature>
<dbReference type="InterPro" id="IPR014042">
    <property type="entry name" value="Glutathione_synthase_a-hlx"/>
</dbReference>
<proteinExistence type="inferred from homology"/>
<comment type="pathway">
    <text evidence="1 9">Sulfur metabolism; glutathione biosynthesis; glutathione from L-cysteine and L-glutamate: step 2/2.</text>
</comment>
<dbReference type="InterPro" id="IPR014709">
    <property type="entry name" value="Glutathione_synthase_C_euk"/>
</dbReference>
<dbReference type="InterPro" id="IPR004887">
    <property type="entry name" value="GSH_synth_subst-bd"/>
</dbReference>
<evidence type="ECO:0000256" key="6">
    <source>
        <dbReference type="ARBA" id="ARBA00022741"/>
    </source>
</evidence>
<comment type="catalytic activity">
    <reaction evidence="9">
        <text>gamma-L-glutamyl-L-cysteine + glycine + ATP = glutathione + ADP + phosphate + H(+)</text>
        <dbReference type="Rhea" id="RHEA:13557"/>
        <dbReference type="ChEBI" id="CHEBI:15378"/>
        <dbReference type="ChEBI" id="CHEBI:30616"/>
        <dbReference type="ChEBI" id="CHEBI:43474"/>
        <dbReference type="ChEBI" id="CHEBI:57305"/>
        <dbReference type="ChEBI" id="CHEBI:57925"/>
        <dbReference type="ChEBI" id="CHEBI:58173"/>
        <dbReference type="ChEBI" id="CHEBI:456216"/>
        <dbReference type="EC" id="6.3.2.3"/>
    </reaction>
</comment>
<feature type="binding site" evidence="12">
    <location>
        <begin position="483"/>
        <end position="484"/>
    </location>
    <ligand>
        <name>substrate</name>
    </ligand>
</feature>
<dbReference type="Gene3D" id="3.30.470.20">
    <property type="entry name" value="ATP-grasp fold, B domain"/>
    <property type="match status" value="1"/>
</dbReference>
<protein>
    <recommendedName>
        <fullName evidence="9">Glutathione synthetase</fullName>
        <shortName evidence="9">GSH-S</shortName>
        <ecNumber evidence="9">6.3.2.3</ecNumber>
    </recommendedName>
</protein>
<evidence type="ECO:0000256" key="8">
    <source>
        <dbReference type="ARBA" id="ARBA00022842"/>
    </source>
</evidence>
<feature type="binding site" evidence="12">
    <location>
        <begin position="221"/>
        <end position="223"/>
    </location>
    <ligand>
        <name>substrate</name>
    </ligand>
</feature>
<accession>A0A1D2VPI6</accession>
<gene>
    <name evidence="14" type="ORF">ASCRUDRAFT_73366</name>
</gene>
<dbReference type="GeneID" id="30965889"/>
<dbReference type="PANTHER" id="PTHR11130:SF0">
    <property type="entry name" value="GLUTATHIONE SYNTHETASE"/>
    <property type="match status" value="1"/>
</dbReference>
<feature type="binding site" evidence="11">
    <location>
        <position position="144"/>
    </location>
    <ligand>
        <name>Mg(2+)</name>
        <dbReference type="ChEBI" id="CHEBI:18420"/>
    </ligand>
</feature>
<sequence>MVSPKPFPSLSSKQQDDLVYNLHHWSLGNGLVMFPPNFKSYQPVNAPVTLFPTPFPKNSFNDALRVQPLFNEIYSNISSLKNEEWLLNIISELSNFDRDFTGRLLDCYLKAKSIGITQPLSLGLFRSDYMLNSSDNQIKQIEFNTVSVSFCGLSSKVGELHSYLNKIDAYGSPDYYTEDELPISDSINEISNGLADGNYYYNKFETPEAETVVLFIIQEKERNAFDQRHLEYSLLKNHNVKSYRLQMDQIPALTKTDPITKKIYYLPTNKEISVIYYRAGYAPSDFKSDLEWNVRTDLEVTKAIKCPTLLTQLSGCKKIQQVLTEKIVLSKFLNSNEKKEYNNDDNDDDVNRVSKTFVNIYPMDESSNGLIARKLIEKNPNNFVLKPQREGGGNNIYKENIPGFLSTLKAEEFGSYILMELINPPTYENKIIRKDEIYSESIVSELGVFGTAVWNSETDEILTNKVAGYLLRSKFSTSDEGGVAAGFGCIDSIYLY</sequence>
<feature type="binding site" evidence="10">
    <location>
        <position position="480"/>
    </location>
    <ligand>
        <name>ATP</name>
        <dbReference type="ChEBI" id="CHEBI:30616"/>
    </ligand>
</feature>
<feature type="binding site" evidence="11">
    <location>
        <position position="390"/>
    </location>
    <ligand>
        <name>Mg(2+)</name>
        <dbReference type="ChEBI" id="CHEBI:18420"/>
    </ligand>
</feature>
<evidence type="ECO:0000256" key="5">
    <source>
        <dbReference type="ARBA" id="ARBA00022723"/>
    </source>
</evidence>
<keyword evidence="6 9" id="KW-0547">Nucleotide-binding</keyword>
<evidence type="ECO:0000256" key="1">
    <source>
        <dbReference type="ARBA" id="ARBA00004965"/>
    </source>
</evidence>
<dbReference type="PANTHER" id="PTHR11130">
    <property type="entry name" value="GLUTATHIONE SYNTHETASE"/>
    <property type="match status" value="1"/>
</dbReference>
<dbReference type="GO" id="GO:0043295">
    <property type="term" value="F:glutathione binding"/>
    <property type="evidence" value="ECO:0007669"/>
    <property type="project" value="UniProtKB-UniRule"/>
</dbReference>
<evidence type="ECO:0000256" key="7">
    <source>
        <dbReference type="ARBA" id="ARBA00022840"/>
    </source>
</evidence>
<dbReference type="Pfam" id="PF03199">
    <property type="entry name" value="GSH_synthase"/>
    <property type="match status" value="1"/>
</dbReference>
<feature type="domain" description="Glutathione synthase substrate-binding" evidence="13">
    <location>
        <begin position="211"/>
        <end position="314"/>
    </location>
</feature>
<feature type="binding site" evidence="10">
    <location>
        <position position="445"/>
    </location>
    <ligand>
        <name>ATP</name>
        <dbReference type="ChEBI" id="CHEBI:30616"/>
    </ligand>
</feature>
<dbReference type="FunFam" id="3.30.1490.50:FF:000002">
    <property type="entry name" value="Glutathione synthetase"/>
    <property type="match status" value="1"/>
</dbReference>
<dbReference type="EC" id="6.3.2.3" evidence="9"/>
<comment type="similarity">
    <text evidence="2 9">Belongs to the eukaryotic GSH synthase family.</text>
</comment>
<dbReference type="AlphaFoldDB" id="A0A1D2VPI6"/>
<evidence type="ECO:0000313" key="14">
    <source>
        <dbReference type="EMBL" id="ODV63532.1"/>
    </source>
</evidence>
<dbReference type="SUPFAM" id="SSF52440">
    <property type="entry name" value="PreATP-grasp domain"/>
    <property type="match status" value="1"/>
</dbReference>
<dbReference type="GO" id="GO:0042803">
    <property type="term" value="F:protein homodimerization activity"/>
    <property type="evidence" value="ECO:0007669"/>
    <property type="project" value="EnsemblFungi"/>
</dbReference>
<dbReference type="FunCoup" id="A0A1D2VPI6">
    <property type="interactions" value="907"/>
</dbReference>
<evidence type="ECO:0000256" key="10">
    <source>
        <dbReference type="PIRSR" id="PIRSR001558-1"/>
    </source>
</evidence>
<dbReference type="RefSeq" id="XP_020049839.1">
    <property type="nucleotide sequence ID" value="XM_020192253.1"/>
</dbReference>
<feature type="binding site" evidence="10">
    <location>
        <position position="474"/>
    </location>
    <ligand>
        <name>ATP</name>
        <dbReference type="ChEBI" id="CHEBI:30616"/>
    </ligand>
</feature>